<dbReference type="SUPFAM" id="SSF81383">
    <property type="entry name" value="F-box domain"/>
    <property type="match status" value="1"/>
</dbReference>
<dbReference type="NCBIfam" id="TIGR01640">
    <property type="entry name" value="F_box_assoc_1"/>
    <property type="match status" value="1"/>
</dbReference>
<dbReference type="InterPro" id="IPR006527">
    <property type="entry name" value="F-box-assoc_dom_typ1"/>
</dbReference>
<reference evidence="2" key="1">
    <citation type="submission" date="2024-03" db="EMBL/GenBank/DDBJ databases">
        <title>WGS assembly of Saponaria officinalis var. Norfolk2.</title>
        <authorList>
            <person name="Jenkins J."/>
            <person name="Shu S."/>
            <person name="Grimwood J."/>
            <person name="Barry K."/>
            <person name="Goodstein D."/>
            <person name="Schmutz J."/>
            <person name="Leebens-Mack J."/>
            <person name="Osbourn A."/>
        </authorList>
    </citation>
    <scope>NUCLEOTIDE SEQUENCE [LARGE SCALE GENOMIC DNA]</scope>
    <source>
        <strain evidence="2">JIC</strain>
    </source>
</reference>
<proteinExistence type="predicted"/>
<evidence type="ECO:0000313" key="3">
    <source>
        <dbReference type="Proteomes" id="UP001443914"/>
    </source>
</evidence>
<dbReference type="Pfam" id="PF07734">
    <property type="entry name" value="FBA_1"/>
    <property type="match status" value="1"/>
</dbReference>
<dbReference type="Gene3D" id="1.20.1280.50">
    <property type="match status" value="1"/>
</dbReference>
<gene>
    <name evidence="2" type="ORF">RND81_13G153300</name>
</gene>
<keyword evidence="3" id="KW-1185">Reference proteome</keyword>
<dbReference type="PANTHER" id="PTHR31672">
    <property type="entry name" value="BNACNNG10540D PROTEIN"/>
    <property type="match status" value="1"/>
</dbReference>
<evidence type="ECO:0000259" key="1">
    <source>
        <dbReference type="PROSITE" id="PS50181"/>
    </source>
</evidence>
<dbReference type="InterPro" id="IPR001810">
    <property type="entry name" value="F-box_dom"/>
</dbReference>
<dbReference type="Pfam" id="PF12937">
    <property type="entry name" value="F-box-like"/>
    <property type="match status" value="1"/>
</dbReference>
<dbReference type="PANTHER" id="PTHR31672:SF13">
    <property type="entry name" value="F-BOX PROTEIN CPR30-LIKE"/>
    <property type="match status" value="1"/>
</dbReference>
<sequence length="403" mass="46639">MVSICNSNRVSYMESRQNLDSLPLELEVEILSRLSLKQLLRLRCLSKWWNAEISSPSFSKLYQQRRKGLDAENDSDSDSVIMVSKESIFSLDLRSNKFVELPPPPRAARFVCSFNGMLLFVELKSNLWECVLYNPLIGAYTVLPQLIIDVVDHPGPNFLREEMPFIGFGYDSKSDDLKILSLIQYTSKGRYLTHLSHEAAYIYSMKTKSWKVVKPYTQGEYQYMSKHSKMVYCNDALHWISIHKNDQVYTIISALNLGTEKDYVLPNPDDQICYLVSNLAVLKGFLHLINNSRITEYDIWIMREYGVKRSWTLLYRCLLADLMAPHSLRACFNSQVPYAYSEDGQEILVGVSWCPVNFVCCNLQTRGIKKVKPTYLRLETHFNMRLDYPMVPWVPSLTHPCSL</sequence>
<dbReference type="InterPro" id="IPR036047">
    <property type="entry name" value="F-box-like_dom_sf"/>
</dbReference>
<comment type="caution">
    <text evidence="2">The sequence shown here is derived from an EMBL/GenBank/DDBJ whole genome shotgun (WGS) entry which is preliminary data.</text>
</comment>
<feature type="domain" description="F-box" evidence="1">
    <location>
        <begin position="16"/>
        <end position="65"/>
    </location>
</feature>
<protein>
    <recommendedName>
        <fullName evidence="1">F-box domain-containing protein</fullName>
    </recommendedName>
</protein>
<accession>A0AAW1H5T8</accession>
<evidence type="ECO:0000313" key="2">
    <source>
        <dbReference type="EMBL" id="KAK9669768.1"/>
    </source>
</evidence>
<dbReference type="Proteomes" id="UP001443914">
    <property type="component" value="Unassembled WGS sequence"/>
</dbReference>
<dbReference type="InterPro" id="IPR050796">
    <property type="entry name" value="SCF_F-box_component"/>
</dbReference>
<dbReference type="EMBL" id="JBDFQZ010000013">
    <property type="protein sequence ID" value="KAK9669768.1"/>
    <property type="molecule type" value="Genomic_DNA"/>
</dbReference>
<dbReference type="InterPro" id="IPR017451">
    <property type="entry name" value="F-box-assoc_interact_dom"/>
</dbReference>
<dbReference type="AlphaFoldDB" id="A0AAW1H5T8"/>
<name>A0AAW1H5T8_SAPOF</name>
<dbReference type="PROSITE" id="PS50181">
    <property type="entry name" value="FBOX"/>
    <property type="match status" value="1"/>
</dbReference>
<organism evidence="2 3">
    <name type="scientific">Saponaria officinalis</name>
    <name type="common">Common soapwort</name>
    <name type="synonym">Lychnis saponaria</name>
    <dbReference type="NCBI Taxonomy" id="3572"/>
    <lineage>
        <taxon>Eukaryota</taxon>
        <taxon>Viridiplantae</taxon>
        <taxon>Streptophyta</taxon>
        <taxon>Embryophyta</taxon>
        <taxon>Tracheophyta</taxon>
        <taxon>Spermatophyta</taxon>
        <taxon>Magnoliopsida</taxon>
        <taxon>eudicotyledons</taxon>
        <taxon>Gunneridae</taxon>
        <taxon>Pentapetalae</taxon>
        <taxon>Caryophyllales</taxon>
        <taxon>Caryophyllaceae</taxon>
        <taxon>Caryophylleae</taxon>
        <taxon>Saponaria</taxon>
    </lineage>
</organism>